<evidence type="ECO:0008006" key="4">
    <source>
        <dbReference type="Google" id="ProtNLM"/>
    </source>
</evidence>
<reference evidence="2 3" key="1">
    <citation type="submission" date="2017-05" db="EMBL/GenBank/DDBJ databases">
        <title>De novo genome assembly of Deniococcus indicus strain DR1.</title>
        <authorList>
            <person name="Chauhan D."/>
            <person name="Yennamalli R.M."/>
            <person name="Priyadarshini R."/>
        </authorList>
    </citation>
    <scope>NUCLEOTIDE SEQUENCE [LARGE SCALE GENOMIC DNA]</scope>
    <source>
        <strain evidence="2 3">DR1</strain>
    </source>
</reference>
<keyword evidence="3" id="KW-1185">Reference proteome</keyword>
<gene>
    <name evidence="2" type="ORF">CBQ26_09040</name>
</gene>
<name>A0A2D0A7W3_9DEIO</name>
<dbReference type="RefSeq" id="WP_088248300.1">
    <property type="nucleotide sequence ID" value="NZ_NHMK01000011.1"/>
</dbReference>
<keyword evidence="1" id="KW-0732">Signal</keyword>
<sequence length="130" mass="13699">MRRALALACLLTLAACAPAAVPSVGGGAVAVVDPSDGGRAFLSATWGEYSKVAFYAGSLDAYDLVLRVSGDGLRINTPEYCRVDVRDILCTVPQLPAGRNFVLPMRGSRLSAVATYKRASGSTHRAQVRQ</sequence>
<dbReference type="OrthoDB" id="9891394at2"/>
<feature type="chain" id="PRO_5013333798" description="Lipoprotein" evidence="1">
    <location>
        <begin position="20"/>
        <end position="130"/>
    </location>
</feature>
<accession>A0A2D0A7W3</accession>
<feature type="signal peptide" evidence="1">
    <location>
        <begin position="1"/>
        <end position="19"/>
    </location>
</feature>
<dbReference type="AlphaFoldDB" id="A0A2D0A7W3"/>
<protein>
    <recommendedName>
        <fullName evidence="4">Lipoprotein</fullName>
    </recommendedName>
</protein>
<organism evidence="2 3">
    <name type="scientific">Deinococcus indicus</name>
    <dbReference type="NCBI Taxonomy" id="223556"/>
    <lineage>
        <taxon>Bacteria</taxon>
        <taxon>Thermotogati</taxon>
        <taxon>Deinococcota</taxon>
        <taxon>Deinococci</taxon>
        <taxon>Deinococcales</taxon>
        <taxon>Deinococcaceae</taxon>
        <taxon>Deinococcus</taxon>
    </lineage>
</organism>
<dbReference type="EMBL" id="NHMK01000011">
    <property type="protein sequence ID" value="OWL96511.1"/>
    <property type="molecule type" value="Genomic_DNA"/>
</dbReference>
<proteinExistence type="predicted"/>
<dbReference type="PROSITE" id="PS51257">
    <property type="entry name" value="PROKAR_LIPOPROTEIN"/>
    <property type="match status" value="1"/>
</dbReference>
<comment type="caution">
    <text evidence="2">The sequence shown here is derived from an EMBL/GenBank/DDBJ whole genome shotgun (WGS) entry which is preliminary data.</text>
</comment>
<evidence type="ECO:0000313" key="2">
    <source>
        <dbReference type="EMBL" id="OWL96511.1"/>
    </source>
</evidence>
<evidence type="ECO:0000313" key="3">
    <source>
        <dbReference type="Proteomes" id="UP000197208"/>
    </source>
</evidence>
<evidence type="ECO:0000256" key="1">
    <source>
        <dbReference type="SAM" id="SignalP"/>
    </source>
</evidence>
<dbReference type="Proteomes" id="UP000197208">
    <property type="component" value="Unassembled WGS sequence"/>
</dbReference>